<reference evidence="1" key="1">
    <citation type="journal article" date="2019" name="bioRxiv">
        <title>The Genome of the Zebra Mussel, Dreissena polymorpha: A Resource for Invasive Species Research.</title>
        <authorList>
            <person name="McCartney M.A."/>
            <person name="Auch B."/>
            <person name="Kono T."/>
            <person name="Mallez S."/>
            <person name="Zhang Y."/>
            <person name="Obille A."/>
            <person name="Becker A."/>
            <person name="Abrahante J.E."/>
            <person name="Garbe J."/>
            <person name="Badalamenti J.P."/>
            <person name="Herman A."/>
            <person name="Mangelson H."/>
            <person name="Liachko I."/>
            <person name="Sullivan S."/>
            <person name="Sone E.D."/>
            <person name="Koren S."/>
            <person name="Silverstein K.A.T."/>
            <person name="Beckman K.B."/>
            <person name="Gohl D.M."/>
        </authorList>
    </citation>
    <scope>NUCLEOTIDE SEQUENCE</scope>
    <source>
        <strain evidence="1">Duluth1</strain>
        <tissue evidence="1">Whole animal</tissue>
    </source>
</reference>
<accession>A0A9D4GSW3</accession>
<evidence type="ECO:0000313" key="1">
    <source>
        <dbReference type="EMBL" id="KAH3823066.1"/>
    </source>
</evidence>
<comment type="caution">
    <text evidence="1">The sequence shown here is derived from an EMBL/GenBank/DDBJ whole genome shotgun (WGS) entry which is preliminary data.</text>
</comment>
<gene>
    <name evidence="1" type="ORF">DPMN_124863</name>
</gene>
<evidence type="ECO:0000313" key="2">
    <source>
        <dbReference type="Proteomes" id="UP000828390"/>
    </source>
</evidence>
<organism evidence="1 2">
    <name type="scientific">Dreissena polymorpha</name>
    <name type="common">Zebra mussel</name>
    <name type="synonym">Mytilus polymorpha</name>
    <dbReference type="NCBI Taxonomy" id="45954"/>
    <lineage>
        <taxon>Eukaryota</taxon>
        <taxon>Metazoa</taxon>
        <taxon>Spiralia</taxon>
        <taxon>Lophotrochozoa</taxon>
        <taxon>Mollusca</taxon>
        <taxon>Bivalvia</taxon>
        <taxon>Autobranchia</taxon>
        <taxon>Heteroconchia</taxon>
        <taxon>Euheterodonta</taxon>
        <taxon>Imparidentia</taxon>
        <taxon>Neoheterodontei</taxon>
        <taxon>Myida</taxon>
        <taxon>Dreissenoidea</taxon>
        <taxon>Dreissenidae</taxon>
        <taxon>Dreissena</taxon>
    </lineage>
</organism>
<protein>
    <submittedName>
        <fullName evidence="1">Uncharacterized protein</fullName>
    </submittedName>
</protein>
<dbReference type="EMBL" id="JAIWYP010000005">
    <property type="protein sequence ID" value="KAH3823066.1"/>
    <property type="molecule type" value="Genomic_DNA"/>
</dbReference>
<sequence length="120" mass="13909">MSHLSTDNTTLTLGPRPFGGALYVHPYAARMTLGPLVALNCGTDGPRLTLVLWRCPTRFSFWRVPVGPCRRNRLSLRYGSYLPNRRWWWPLPYSLENFPLVDAYLLHPHGYWDLIIENNP</sequence>
<reference evidence="1" key="2">
    <citation type="submission" date="2020-11" db="EMBL/GenBank/DDBJ databases">
        <authorList>
            <person name="McCartney M.A."/>
            <person name="Auch B."/>
            <person name="Kono T."/>
            <person name="Mallez S."/>
            <person name="Becker A."/>
            <person name="Gohl D.M."/>
            <person name="Silverstein K.A.T."/>
            <person name="Koren S."/>
            <person name="Bechman K.B."/>
            <person name="Herman A."/>
            <person name="Abrahante J.E."/>
            <person name="Garbe J."/>
        </authorList>
    </citation>
    <scope>NUCLEOTIDE SEQUENCE</scope>
    <source>
        <strain evidence="1">Duluth1</strain>
        <tissue evidence="1">Whole animal</tissue>
    </source>
</reference>
<name>A0A9D4GSW3_DREPO</name>
<proteinExistence type="predicted"/>
<dbReference type="Proteomes" id="UP000828390">
    <property type="component" value="Unassembled WGS sequence"/>
</dbReference>
<dbReference type="AlphaFoldDB" id="A0A9D4GSW3"/>
<keyword evidence="2" id="KW-1185">Reference proteome</keyword>